<proteinExistence type="predicted"/>
<dbReference type="RefSeq" id="WP_289954967.1">
    <property type="nucleotide sequence ID" value="NZ_JAUEMJ010000001.1"/>
</dbReference>
<keyword evidence="4" id="KW-1185">Reference proteome</keyword>
<organism evidence="3 4">
    <name type="scientific">Glycomyces tritici</name>
    <dbReference type="NCBI Taxonomy" id="2665176"/>
    <lineage>
        <taxon>Bacteria</taxon>
        <taxon>Bacillati</taxon>
        <taxon>Actinomycetota</taxon>
        <taxon>Actinomycetes</taxon>
        <taxon>Glycomycetales</taxon>
        <taxon>Glycomycetaceae</taxon>
        <taxon>Glycomyces</taxon>
    </lineage>
</organism>
<evidence type="ECO:0000256" key="2">
    <source>
        <dbReference type="SAM" id="Phobius"/>
    </source>
</evidence>
<sequence>MSYNQLPPPPPDRVGMQPGGPYGGPQLAGPGGAYGPIESPIGQPVPGRLPPPEMTMAKPRSILGIQVILWILAAVAAVGDLFSVMNAIEYENPLALIGLAFAVYSTIQSMITPVQITRGKRWAWIWALVSAVLGLAIAAFAIVFGLSVIELTPLPVLIGVVLGGLYGTLTVLLGSKSARGWILMHRIERGEVRSIGFPAPGARGVLVELEPERPETKPGSVTFVQLALWFLALLALTWVWVGLRFAQLDFEDGLDSWESASSPFDHFMDSDLMLLGVTGVVGFAVLGTLAIISAVGLQRGRFWARVFTPVWVGLATVAGAMWVLATSVNATESGSDAFTVYIVATAAGGVFTVLAVLAFIMVFLRGVRSWTPGRQTVVSYEPGAQGRSLPGQPPTGPAPPGHPQQGYQAPQGYPQQQHQAPQQPGPYAQQPQPGHQPPQRQYPPQQPPYGGGY</sequence>
<feature type="region of interest" description="Disordered" evidence="1">
    <location>
        <begin position="380"/>
        <end position="453"/>
    </location>
</feature>
<feature type="transmembrane region" description="Helical" evidence="2">
    <location>
        <begin position="272"/>
        <end position="295"/>
    </location>
</feature>
<feature type="compositionally biased region" description="Pro residues" evidence="1">
    <location>
        <begin position="1"/>
        <end position="12"/>
    </location>
</feature>
<evidence type="ECO:0000313" key="4">
    <source>
        <dbReference type="Proteomes" id="UP001171902"/>
    </source>
</evidence>
<reference evidence="3" key="1">
    <citation type="submission" date="2023-06" db="EMBL/GenBank/DDBJ databases">
        <title>Gycomyces niveus sp.nov., a novel actinomycete isolated from soil in Shouguang.</title>
        <authorList>
            <person name="Yang X."/>
            <person name="Zhao J."/>
        </authorList>
    </citation>
    <scope>NUCLEOTIDE SEQUENCE</scope>
    <source>
        <strain evidence="3">NEAU C2</strain>
    </source>
</reference>
<evidence type="ECO:0000256" key="1">
    <source>
        <dbReference type="SAM" id="MobiDB-lite"/>
    </source>
</evidence>
<feature type="transmembrane region" description="Helical" evidence="2">
    <location>
        <begin position="154"/>
        <end position="174"/>
    </location>
</feature>
<feature type="transmembrane region" description="Helical" evidence="2">
    <location>
        <begin position="302"/>
        <end position="325"/>
    </location>
</feature>
<feature type="compositionally biased region" description="Low complexity" evidence="1">
    <location>
        <begin position="403"/>
        <end position="433"/>
    </location>
</feature>
<feature type="transmembrane region" description="Helical" evidence="2">
    <location>
        <begin position="94"/>
        <end position="111"/>
    </location>
</feature>
<keyword evidence="2" id="KW-0472">Membrane</keyword>
<feature type="region of interest" description="Disordered" evidence="1">
    <location>
        <begin position="1"/>
        <end position="27"/>
    </location>
</feature>
<feature type="transmembrane region" description="Helical" evidence="2">
    <location>
        <begin position="337"/>
        <end position="364"/>
    </location>
</feature>
<keyword evidence="2" id="KW-0812">Transmembrane</keyword>
<accession>A0ABT7YJN1</accession>
<feature type="transmembrane region" description="Helical" evidence="2">
    <location>
        <begin position="221"/>
        <end position="241"/>
    </location>
</feature>
<feature type="compositionally biased region" description="Pro residues" evidence="1">
    <location>
        <begin position="434"/>
        <end position="447"/>
    </location>
</feature>
<gene>
    <name evidence="3" type="ORF">QWI33_03620</name>
</gene>
<keyword evidence="2" id="KW-1133">Transmembrane helix</keyword>
<comment type="caution">
    <text evidence="3">The sequence shown here is derived from an EMBL/GenBank/DDBJ whole genome shotgun (WGS) entry which is preliminary data.</text>
</comment>
<feature type="transmembrane region" description="Helical" evidence="2">
    <location>
        <begin position="62"/>
        <end position="82"/>
    </location>
</feature>
<feature type="transmembrane region" description="Helical" evidence="2">
    <location>
        <begin position="123"/>
        <end position="148"/>
    </location>
</feature>
<dbReference type="EMBL" id="JAUEMJ010000001">
    <property type="protein sequence ID" value="MDN3238802.1"/>
    <property type="molecule type" value="Genomic_DNA"/>
</dbReference>
<dbReference type="Proteomes" id="UP001171902">
    <property type="component" value="Unassembled WGS sequence"/>
</dbReference>
<evidence type="ECO:0000313" key="3">
    <source>
        <dbReference type="EMBL" id="MDN3238802.1"/>
    </source>
</evidence>
<feature type="compositionally biased region" description="Pro residues" evidence="1">
    <location>
        <begin position="391"/>
        <end position="402"/>
    </location>
</feature>
<name>A0ABT7YJN1_9ACTN</name>
<protein>
    <submittedName>
        <fullName evidence="3">Uncharacterized protein</fullName>
    </submittedName>
</protein>